<dbReference type="EMBL" id="JBEPSB010000030">
    <property type="protein sequence ID" value="MET4563053.1"/>
    <property type="molecule type" value="Genomic_DNA"/>
</dbReference>
<evidence type="ECO:0000313" key="2">
    <source>
        <dbReference type="EMBL" id="MET4563053.1"/>
    </source>
</evidence>
<feature type="chain" id="PRO_5046868727" description="Lipoprotein" evidence="1">
    <location>
        <begin position="19"/>
        <end position="118"/>
    </location>
</feature>
<reference evidence="2 3" key="1">
    <citation type="submission" date="2024-06" db="EMBL/GenBank/DDBJ databases">
        <title>Sorghum-associated microbial communities from plants grown in Nebraska, USA.</title>
        <authorList>
            <person name="Schachtman D."/>
        </authorList>
    </citation>
    <scope>NUCLEOTIDE SEQUENCE [LARGE SCALE GENOMIC DNA]</scope>
    <source>
        <strain evidence="2 3">736</strain>
    </source>
</reference>
<protein>
    <recommendedName>
        <fullName evidence="4">Lipoprotein</fullName>
    </recommendedName>
</protein>
<dbReference type="Proteomes" id="UP001549363">
    <property type="component" value="Unassembled WGS sequence"/>
</dbReference>
<proteinExistence type="predicted"/>
<organism evidence="2 3">
    <name type="scientific">Lysinibacillus parviboronicapiens</name>
    <dbReference type="NCBI Taxonomy" id="436516"/>
    <lineage>
        <taxon>Bacteria</taxon>
        <taxon>Bacillati</taxon>
        <taxon>Bacillota</taxon>
        <taxon>Bacilli</taxon>
        <taxon>Bacillales</taxon>
        <taxon>Bacillaceae</taxon>
        <taxon>Lysinibacillus</taxon>
    </lineage>
</organism>
<name>A0ABV2PQ26_9BACI</name>
<dbReference type="PROSITE" id="PS51257">
    <property type="entry name" value="PROKAR_LIPOPROTEIN"/>
    <property type="match status" value="1"/>
</dbReference>
<keyword evidence="1" id="KW-0732">Signal</keyword>
<evidence type="ECO:0000256" key="1">
    <source>
        <dbReference type="SAM" id="SignalP"/>
    </source>
</evidence>
<evidence type="ECO:0008006" key="4">
    <source>
        <dbReference type="Google" id="ProtNLM"/>
    </source>
</evidence>
<gene>
    <name evidence="2" type="ORF">ABIA69_004246</name>
</gene>
<evidence type="ECO:0000313" key="3">
    <source>
        <dbReference type="Proteomes" id="UP001549363"/>
    </source>
</evidence>
<keyword evidence="3" id="KW-1185">Reference proteome</keyword>
<dbReference type="RefSeq" id="WP_153062969.1">
    <property type="nucleotide sequence ID" value="NZ_PYWI01000024.1"/>
</dbReference>
<feature type="signal peptide" evidence="1">
    <location>
        <begin position="1"/>
        <end position="18"/>
    </location>
</feature>
<sequence>MKKYYFLLLMMFILSACSGVPQEVHYVAKSEHWKAIYHSNTNEGLQLIYLGDGQGLGDLHINIEAANEALDLSDTRVNRDGKVIIPKKDTAKLFNDSASETMIQISWQSYEEILDIQE</sequence>
<accession>A0ABV2PQ26</accession>
<comment type="caution">
    <text evidence="2">The sequence shown here is derived from an EMBL/GenBank/DDBJ whole genome shotgun (WGS) entry which is preliminary data.</text>
</comment>